<evidence type="ECO:0000313" key="1">
    <source>
        <dbReference type="EMBL" id="KKK58831.1"/>
    </source>
</evidence>
<dbReference type="AlphaFoldDB" id="A0A0F8ZFN1"/>
<reference evidence="1" key="1">
    <citation type="journal article" date="2015" name="Nature">
        <title>Complex archaea that bridge the gap between prokaryotes and eukaryotes.</title>
        <authorList>
            <person name="Spang A."/>
            <person name="Saw J.H."/>
            <person name="Jorgensen S.L."/>
            <person name="Zaremba-Niedzwiedzka K."/>
            <person name="Martijn J."/>
            <person name="Lind A.E."/>
            <person name="van Eijk R."/>
            <person name="Schleper C."/>
            <person name="Guy L."/>
            <person name="Ettema T.J."/>
        </authorList>
    </citation>
    <scope>NUCLEOTIDE SEQUENCE</scope>
</reference>
<comment type="caution">
    <text evidence="1">The sequence shown here is derived from an EMBL/GenBank/DDBJ whole genome shotgun (WGS) entry which is preliminary data.</text>
</comment>
<dbReference type="PANTHER" id="PTHR10098">
    <property type="entry name" value="RAPSYN-RELATED"/>
    <property type="match status" value="1"/>
</dbReference>
<dbReference type="EMBL" id="LAZR01063779">
    <property type="protein sequence ID" value="KKK58831.1"/>
    <property type="molecule type" value="Genomic_DNA"/>
</dbReference>
<dbReference type="InterPro" id="IPR011990">
    <property type="entry name" value="TPR-like_helical_dom_sf"/>
</dbReference>
<feature type="non-terminal residue" evidence="1">
    <location>
        <position position="1"/>
    </location>
</feature>
<feature type="non-terminal residue" evidence="1">
    <location>
        <position position="357"/>
    </location>
</feature>
<protein>
    <recommendedName>
        <fullName evidence="2">MalT-like TPR region domain-containing protein</fullName>
    </recommendedName>
</protein>
<dbReference type="SUPFAM" id="SSF48452">
    <property type="entry name" value="TPR-like"/>
    <property type="match status" value="2"/>
</dbReference>
<sequence length="357" mass="40807">SGEKSLKRYAVEESHQYYKEAFDILANKPNKTREEEGLLIDLIIEWAYVFYYRGDFKGLSNLLSTHENLAESLNNRSSLGMFYSWIGLTLCWKTKFREAYRYMHKAIKLGEEIENQRVIGLACAWLPWICAELGLLNEAINFGERALEIEKHFPSDHYLYYKTLGGMGYTYYYMGERKKAYEAGKAIVKFGHRHSNIRSMVMGHFILGCSALLDGDFPSTIKYSQQALQISLDPFFSTFPKMILGQGYALSGQFQEAHDTSQEILNFSRDFGTEWLGSFASMILGVVLIAKGHMHQGLKMLEDELSASLENERRSFYASVEHTLGNVYLQIVQGEGELSMSTMLKNIVFLIKNVPLA</sequence>
<name>A0A0F8ZFN1_9ZZZZ</name>
<proteinExistence type="predicted"/>
<organism evidence="1">
    <name type="scientific">marine sediment metagenome</name>
    <dbReference type="NCBI Taxonomy" id="412755"/>
    <lineage>
        <taxon>unclassified sequences</taxon>
        <taxon>metagenomes</taxon>
        <taxon>ecological metagenomes</taxon>
    </lineage>
</organism>
<dbReference type="Gene3D" id="1.25.40.10">
    <property type="entry name" value="Tetratricopeptide repeat domain"/>
    <property type="match status" value="2"/>
</dbReference>
<gene>
    <name evidence="1" type="ORF">LCGC14_3040470</name>
</gene>
<evidence type="ECO:0008006" key="2">
    <source>
        <dbReference type="Google" id="ProtNLM"/>
    </source>
</evidence>
<accession>A0A0F8ZFN1</accession>